<keyword evidence="4" id="KW-1185">Reference proteome</keyword>
<protein>
    <submittedName>
        <fullName evidence="3">Uncharacterized protein</fullName>
    </submittedName>
</protein>
<evidence type="ECO:0000256" key="1">
    <source>
        <dbReference type="SAM" id="MobiDB-lite"/>
    </source>
</evidence>
<dbReference type="Proteomes" id="UP000499080">
    <property type="component" value="Unassembled WGS sequence"/>
</dbReference>
<feature type="region of interest" description="Disordered" evidence="1">
    <location>
        <begin position="1"/>
        <end position="22"/>
    </location>
</feature>
<name>A0A4Y2SCU6_ARAVE</name>
<proteinExistence type="predicted"/>
<accession>A0A4Y2SCU6</accession>
<organism evidence="3 4">
    <name type="scientific">Araneus ventricosus</name>
    <name type="common">Orbweaver spider</name>
    <name type="synonym">Epeira ventricosa</name>
    <dbReference type="NCBI Taxonomy" id="182803"/>
    <lineage>
        <taxon>Eukaryota</taxon>
        <taxon>Metazoa</taxon>
        <taxon>Ecdysozoa</taxon>
        <taxon>Arthropoda</taxon>
        <taxon>Chelicerata</taxon>
        <taxon>Arachnida</taxon>
        <taxon>Araneae</taxon>
        <taxon>Araneomorphae</taxon>
        <taxon>Entelegynae</taxon>
        <taxon>Araneoidea</taxon>
        <taxon>Araneidae</taxon>
        <taxon>Araneus</taxon>
    </lineage>
</organism>
<gene>
    <name evidence="3" type="ORF">AVEN_124393_1</name>
    <name evidence="2" type="ORF">AVEN_251886_1</name>
</gene>
<dbReference type="EMBL" id="BGPR01020844">
    <property type="protein sequence ID" value="GBN85576.1"/>
    <property type="molecule type" value="Genomic_DNA"/>
</dbReference>
<dbReference type="AlphaFoldDB" id="A0A4Y2SCU6"/>
<evidence type="ECO:0000313" key="2">
    <source>
        <dbReference type="EMBL" id="GBN85576.1"/>
    </source>
</evidence>
<reference evidence="3 4" key="1">
    <citation type="journal article" date="2019" name="Sci. Rep.">
        <title>Orb-weaving spider Araneus ventricosus genome elucidates the spidroin gene catalogue.</title>
        <authorList>
            <person name="Kono N."/>
            <person name="Nakamura H."/>
            <person name="Ohtoshi R."/>
            <person name="Moran D.A.P."/>
            <person name="Shinohara A."/>
            <person name="Yoshida Y."/>
            <person name="Fujiwara M."/>
            <person name="Mori M."/>
            <person name="Tomita M."/>
            <person name="Arakawa K."/>
        </authorList>
    </citation>
    <scope>NUCLEOTIDE SEQUENCE [LARGE SCALE GENOMIC DNA]</scope>
</reference>
<evidence type="ECO:0000313" key="3">
    <source>
        <dbReference type="EMBL" id="GBN85643.1"/>
    </source>
</evidence>
<evidence type="ECO:0000313" key="4">
    <source>
        <dbReference type="Proteomes" id="UP000499080"/>
    </source>
</evidence>
<sequence>MGQSSSDSMNHCHSAKGRDGLVVRSRLRDRKVPGSKPESAVCMGMLQVKSYIRAQESSDSVVQKFGEGCRLRCFPRHLRALQTCDGRTKIAHELLRKHDVNK</sequence>
<dbReference type="EMBL" id="BGPR01020871">
    <property type="protein sequence ID" value="GBN85643.1"/>
    <property type="molecule type" value="Genomic_DNA"/>
</dbReference>
<feature type="compositionally biased region" description="Polar residues" evidence="1">
    <location>
        <begin position="1"/>
        <end position="11"/>
    </location>
</feature>
<comment type="caution">
    <text evidence="3">The sequence shown here is derived from an EMBL/GenBank/DDBJ whole genome shotgun (WGS) entry which is preliminary data.</text>
</comment>